<gene>
    <name evidence="1" type="ORF">DK182_10510</name>
</gene>
<proteinExistence type="predicted"/>
<dbReference type="RefSeq" id="WP_002963327.1">
    <property type="nucleotide sequence ID" value="NZ_CP029490.1"/>
</dbReference>
<dbReference type="EMBL" id="CP029490">
    <property type="protein sequence ID" value="AWN21715.1"/>
    <property type="molecule type" value="Genomic_DNA"/>
</dbReference>
<sequence>MTSIEDLLKEEQTFSLSFQRDLPLRFQEQFWQMIAYLDRHEIPWFNGEKASDHFMCQQFLGQQWDYDYQKVILVFKPRERFLGWQYDEETDEWGISIQDVYGFAWNHLADEADYSFDEIAEFQEEFIDTSDLLAFFGKKKGFKYFL</sequence>
<evidence type="ECO:0000313" key="2">
    <source>
        <dbReference type="Proteomes" id="UP000245369"/>
    </source>
</evidence>
<keyword evidence="2" id="KW-1185">Reference proteome</keyword>
<dbReference type="GeneID" id="93924934"/>
<organism evidence="1 2">
    <name type="scientific">Streptococcus sobrinus</name>
    <dbReference type="NCBI Taxonomy" id="1310"/>
    <lineage>
        <taxon>Bacteria</taxon>
        <taxon>Bacillati</taxon>
        <taxon>Bacillota</taxon>
        <taxon>Bacilli</taxon>
        <taxon>Lactobacillales</taxon>
        <taxon>Streptococcaceae</taxon>
        <taxon>Streptococcus</taxon>
    </lineage>
</organism>
<name>A0ABM6W8F7_9STRE</name>
<dbReference type="Proteomes" id="UP000245369">
    <property type="component" value="Chromosome"/>
</dbReference>
<accession>A0ABM6W8F7</accession>
<protein>
    <submittedName>
        <fullName evidence="1">Uncharacterized protein</fullName>
    </submittedName>
</protein>
<evidence type="ECO:0000313" key="1">
    <source>
        <dbReference type="EMBL" id="AWN21715.1"/>
    </source>
</evidence>
<reference evidence="1 2" key="1">
    <citation type="submission" date="2018-05" db="EMBL/GenBank/DDBJ databases">
        <title>Complete genome sequences of Streptococcus sobrinus.</title>
        <authorList>
            <person name="Sales M."/>
            <person name="Jensen P.A."/>
        </authorList>
    </citation>
    <scope>NUCLEOTIDE SEQUENCE [LARGE SCALE GENOMIC DNA]</scope>
    <source>
        <strain evidence="1 2">SL1</strain>
    </source>
</reference>